<keyword evidence="7" id="KW-0677">Repeat</keyword>
<evidence type="ECO:0000256" key="8">
    <source>
        <dbReference type="ARBA" id="ARBA00022792"/>
    </source>
</evidence>
<keyword evidence="9" id="KW-0106">Calcium</keyword>
<evidence type="ECO:0000256" key="16">
    <source>
        <dbReference type="ARBA" id="ARBA00036630"/>
    </source>
</evidence>
<dbReference type="AlphaFoldDB" id="A0A1S3GEQ6"/>
<dbReference type="GO" id="GO:0005509">
    <property type="term" value="F:calcium ion binding"/>
    <property type="evidence" value="ECO:0007669"/>
    <property type="project" value="InterPro"/>
</dbReference>
<evidence type="ECO:0000256" key="23">
    <source>
        <dbReference type="ARBA" id="ARBA00048971"/>
    </source>
</evidence>
<feature type="repeat" description="Solcar" evidence="25">
    <location>
        <begin position="196"/>
        <end position="278"/>
    </location>
</feature>
<comment type="catalytic activity">
    <reaction evidence="13">
        <text>dAMP(out) + phosphate(in) = dAMP(in) + phosphate(out)</text>
        <dbReference type="Rhea" id="RHEA:73687"/>
        <dbReference type="ChEBI" id="CHEBI:43474"/>
        <dbReference type="ChEBI" id="CHEBI:58245"/>
    </reaction>
</comment>
<dbReference type="InterPro" id="IPR018247">
    <property type="entry name" value="EF_Hand_1_Ca_BS"/>
</dbReference>
<dbReference type="OMA" id="RTHMQAS"/>
<feature type="repeat" description="Solcar" evidence="25">
    <location>
        <begin position="383"/>
        <end position="470"/>
    </location>
</feature>
<proteinExistence type="inferred from homology"/>
<dbReference type="SMART" id="SM00054">
    <property type="entry name" value="EFh"/>
    <property type="match status" value="4"/>
</dbReference>
<protein>
    <submittedName>
        <fullName evidence="29">Calcium-binding mitochondrial carrier protein SCaMC-1-like</fullName>
    </submittedName>
</protein>
<comment type="catalytic activity">
    <reaction evidence="20">
        <text>dAMP(in) + ADP(out) + H(+)(out) = dAMP(out) + ADP(in) + H(+)(in)</text>
        <dbReference type="Rhea" id="RHEA:73675"/>
        <dbReference type="ChEBI" id="CHEBI:15378"/>
        <dbReference type="ChEBI" id="CHEBI:58245"/>
        <dbReference type="ChEBI" id="CHEBI:456216"/>
    </reaction>
</comment>
<dbReference type="Pfam" id="PF00153">
    <property type="entry name" value="Mito_carr"/>
    <property type="match status" value="3"/>
</dbReference>
<evidence type="ECO:0000256" key="26">
    <source>
        <dbReference type="RuleBase" id="RU000488"/>
    </source>
</evidence>
<evidence type="ECO:0000256" key="6">
    <source>
        <dbReference type="ARBA" id="ARBA00022723"/>
    </source>
</evidence>
<evidence type="ECO:0000256" key="25">
    <source>
        <dbReference type="PROSITE-ProRule" id="PRU00282"/>
    </source>
</evidence>
<dbReference type="Gene3D" id="1.10.238.10">
    <property type="entry name" value="EF-hand"/>
    <property type="match status" value="2"/>
</dbReference>
<organism evidence="28 29">
    <name type="scientific">Dipodomys ordii</name>
    <name type="common">Ord's kangaroo rat</name>
    <dbReference type="NCBI Taxonomy" id="10020"/>
    <lineage>
        <taxon>Eukaryota</taxon>
        <taxon>Metazoa</taxon>
        <taxon>Chordata</taxon>
        <taxon>Craniata</taxon>
        <taxon>Vertebrata</taxon>
        <taxon>Euteleostomi</taxon>
        <taxon>Mammalia</taxon>
        <taxon>Eutheria</taxon>
        <taxon>Euarchontoglires</taxon>
        <taxon>Glires</taxon>
        <taxon>Rodentia</taxon>
        <taxon>Castorimorpha</taxon>
        <taxon>Heteromyidae</taxon>
        <taxon>Dipodomyinae</taxon>
        <taxon>Dipodomys</taxon>
    </lineage>
</organism>
<dbReference type="PROSITE" id="PS50222">
    <property type="entry name" value="EF_HAND_2"/>
    <property type="match status" value="3"/>
</dbReference>
<evidence type="ECO:0000256" key="19">
    <source>
        <dbReference type="ARBA" id="ARBA00048314"/>
    </source>
</evidence>
<dbReference type="Proteomes" id="UP000081671">
    <property type="component" value="Unplaced"/>
</dbReference>
<dbReference type="InterPro" id="IPR011992">
    <property type="entry name" value="EF-hand-dom_pair"/>
</dbReference>
<dbReference type="GeneID" id="105997461"/>
<comment type="catalytic activity">
    <reaction evidence="22">
        <text>dADP(out) + phosphate(in) + H(+)(out) = dADP(in) + phosphate(out) + H(+)(in)</text>
        <dbReference type="Rhea" id="RHEA:73695"/>
        <dbReference type="ChEBI" id="CHEBI:15378"/>
        <dbReference type="ChEBI" id="CHEBI:43474"/>
        <dbReference type="ChEBI" id="CHEBI:57667"/>
    </reaction>
</comment>
<keyword evidence="4" id="KW-0050">Antiport</keyword>
<evidence type="ECO:0000256" key="14">
    <source>
        <dbReference type="ARBA" id="ARBA00036289"/>
    </source>
</evidence>
<feature type="domain" description="EF-hand" evidence="27">
    <location>
        <begin position="122"/>
        <end position="157"/>
    </location>
</feature>
<comment type="subcellular location">
    <subcellularLocation>
        <location evidence="1">Mitochondrion inner membrane</location>
        <topology evidence="1">Multi-pass membrane protein</topology>
    </subcellularLocation>
</comment>
<dbReference type="InterPro" id="IPR002167">
    <property type="entry name" value="GDC-like"/>
</dbReference>
<dbReference type="PROSITE" id="PS50920">
    <property type="entry name" value="SOLCAR"/>
    <property type="match status" value="3"/>
</dbReference>
<evidence type="ECO:0000256" key="10">
    <source>
        <dbReference type="ARBA" id="ARBA00022989"/>
    </source>
</evidence>
<dbReference type="InterPro" id="IPR002048">
    <property type="entry name" value="EF_hand_dom"/>
</dbReference>
<sequence>MLRWLRGFVLPEAACLSEEDRFRYQILFEDLDRNGDGVVDIVELKEGLNYWSSSFGMSSEQEILKAADSNADSKISFEEFAQYLEDHELKMKLAFHSLDKNGDGVIDASEVVDAMKALGIDISEAEAKNVIKSMDSDDTMTLDWDEWKYYFLLHPATNINQIIRFWKRSMMVDIGESLAIPDEFTAHEKRTGIWWKRLVAAGIASAVARTFTAPFDRLKIMMQVYSLQTRRMRLISVFRQLVKEGGFLSLWRGNGMNIFKIAPETAIKIGSYEQYKKWLSFDGANIGILERFIAGSLAGATAQTCIYPMEVVKTRLTVGKTGEYSGVIDCCMKLFRKEGFQTFFKGYVPNMLGIVPYTSLDLAVYELLKNYWLEHFAQKSVNPGIMILLACSTLSHTCGQLASFPLHLLRTRMQVEAMVDKEKLPMTELIHEIYNKEGKKGFFRGFTPSILKVIPAIGIGCVAHETVKPLLGII</sequence>
<keyword evidence="3 26" id="KW-0813">Transport</keyword>
<feature type="domain" description="EF-hand" evidence="27">
    <location>
        <begin position="86"/>
        <end position="121"/>
    </location>
</feature>
<dbReference type="KEGG" id="dord:105997461"/>
<evidence type="ECO:0000256" key="3">
    <source>
        <dbReference type="ARBA" id="ARBA00022448"/>
    </source>
</evidence>
<evidence type="ECO:0000313" key="29">
    <source>
        <dbReference type="RefSeq" id="XP_012887338.1"/>
    </source>
</evidence>
<feature type="repeat" description="Solcar" evidence="25">
    <location>
        <begin position="286"/>
        <end position="371"/>
    </location>
</feature>
<evidence type="ECO:0000256" key="15">
    <source>
        <dbReference type="ARBA" id="ARBA00036310"/>
    </source>
</evidence>
<dbReference type="Pfam" id="PF13499">
    <property type="entry name" value="EF-hand_7"/>
    <property type="match status" value="2"/>
</dbReference>
<dbReference type="InterPro" id="IPR018108">
    <property type="entry name" value="MCP_transmembrane"/>
</dbReference>
<evidence type="ECO:0000256" key="12">
    <source>
        <dbReference type="ARBA" id="ARBA00023136"/>
    </source>
</evidence>
<comment type="catalytic activity">
    <reaction evidence="15">
        <text>3'-AMP(in) + ADP(out) + H(+)(out) = 3'-AMP(out) + ADP(in) + H(+)(in)</text>
        <dbReference type="Rhea" id="RHEA:73679"/>
        <dbReference type="ChEBI" id="CHEBI:15378"/>
        <dbReference type="ChEBI" id="CHEBI:60880"/>
        <dbReference type="ChEBI" id="CHEBI:456216"/>
    </reaction>
</comment>
<evidence type="ECO:0000256" key="11">
    <source>
        <dbReference type="ARBA" id="ARBA00023128"/>
    </source>
</evidence>
<dbReference type="FunCoup" id="A0A1S3GEQ6">
    <property type="interactions" value="176"/>
</dbReference>
<dbReference type="PANTHER" id="PTHR24089">
    <property type="entry name" value="SOLUTE CARRIER FAMILY 25"/>
    <property type="match status" value="1"/>
</dbReference>
<dbReference type="InterPro" id="IPR023395">
    <property type="entry name" value="MCP_dom_sf"/>
</dbReference>
<accession>A0A1S3GEQ6</accession>
<evidence type="ECO:0000256" key="1">
    <source>
        <dbReference type="ARBA" id="ARBA00004448"/>
    </source>
</evidence>
<dbReference type="GO" id="GO:0005815">
    <property type="term" value="C:microtubule organizing center"/>
    <property type="evidence" value="ECO:0007669"/>
    <property type="project" value="Ensembl"/>
</dbReference>
<evidence type="ECO:0000256" key="20">
    <source>
        <dbReference type="ARBA" id="ARBA00048433"/>
    </source>
</evidence>
<evidence type="ECO:0000259" key="27">
    <source>
        <dbReference type="PROSITE" id="PS50222"/>
    </source>
</evidence>
<keyword evidence="8" id="KW-0999">Mitochondrion inner membrane</keyword>
<comment type="similarity">
    <text evidence="2 26">Belongs to the mitochondrial carrier (TC 2.A.29) family.</text>
</comment>
<comment type="catalytic activity">
    <reaction evidence="19">
        <text>phosphate(in) + ATP(out) + 2 H(+)(out) = phosphate(out) + ATP(in) + 2 H(+)(in)</text>
        <dbReference type="Rhea" id="RHEA:72035"/>
        <dbReference type="ChEBI" id="CHEBI:15378"/>
        <dbReference type="ChEBI" id="CHEBI:30616"/>
        <dbReference type="ChEBI" id="CHEBI:43474"/>
    </reaction>
</comment>
<comment type="catalytic activity">
    <reaction evidence="14">
        <text>3'-AMP(out) + phosphate(in) = 3'-AMP(in) + phosphate(out)</text>
        <dbReference type="Rhea" id="RHEA:73691"/>
        <dbReference type="ChEBI" id="CHEBI:43474"/>
        <dbReference type="ChEBI" id="CHEBI:60880"/>
    </reaction>
</comment>
<keyword evidence="11" id="KW-0496">Mitochondrion</keyword>
<keyword evidence="28" id="KW-1185">Reference proteome</keyword>
<dbReference type="FunFam" id="1.50.40.10:FF:000003">
    <property type="entry name" value="Putative calcium-binding mitochondrial carrier protein scamc-2"/>
    <property type="match status" value="1"/>
</dbReference>
<dbReference type="PROSITE" id="PS00018">
    <property type="entry name" value="EF_HAND_1"/>
    <property type="match status" value="2"/>
</dbReference>
<name>A0A1S3GEQ6_DIPOR</name>
<keyword evidence="10" id="KW-1133">Transmembrane helix</keyword>
<dbReference type="FunFam" id="1.10.238.10:FF:000028">
    <property type="entry name" value="Putative calcium-binding mitochondrial carrier protein scamc-2"/>
    <property type="match status" value="1"/>
</dbReference>
<dbReference type="OrthoDB" id="270584at2759"/>
<comment type="catalytic activity">
    <reaction evidence="24">
        <text>dADP(in) + ADP(out) = dADP(out) + ADP(in)</text>
        <dbReference type="Rhea" id="RHEA:72855"/>
        <dbReference type="ChEBI" id="CHEBI:57667"/>
        <dbReference type="ChEBI" id="CHEBI:456216"/>
    </reaction>
</comment>
<evidence type="ECO:0000256" key="18">
    <source>
        <dbReference type="ARBA" id="ARBA00047352"/>
    </source>
</evidence>
<gene>
    <name evidence="29" type="primary">LOC105997461</name>
</gene>
<dbReference type="GO" id="GO:0033391">
    <property type="term" value="C:chromatoid body"/>
    <property type="evidence" value="ECO:0007669"/>
    <property type="project" value="Ensembl"/>
</dbReference>
<evidence type="ECO:0000256" key="5">
    <source>
        <dbReference type="ARBA" id="ARBA00022692"/>
    </source>
</evidence>
<evidence type="ECO:0000256" key="7">
    <source>
        <dbReference type="ARBA" id="ARBA00022737"/>
    </source>
</evidence>
<dbReference type="GO" id="GO:0005829">
    <property type="term" value="C:cytosol"/>
    <property type="evidence" value="ECO:0007669"/>
    <property type="project" value="Ensembl"/>
</dbReference>
<dbReference type="InParanoid" id="A0A1S3GEQ6"/>
<evidence type="ECO:0000256" key="21">
    <source>
        <dbReference type="ARBA" id="ARBA00048804"/>
    </source>
</evidence>
<evidence type="ECO:0000256" key="2">
    <source>
        <dbReference type="ARBA" id="ARBA00006375"/>
    </source>
</evidence>
<comment type="catalytic activity">
    <reaction evidence="23">
        <text>Mg(2+)(out) + phosphate(in) + ATP(out) = Mg(2+)(in) + phosphate(out) + ATP(in)</text>
        <dbReference type="Rhea" id="RHEA:65840"/>
        <dbReference type="ChEBI" id="CHEBI:18420"/>
        <dbReference type="ChEBI" id="CHEBI:30616"/>
        <dbReference type="ChEBI" id="CHEBI:43474"/>
    </reaction>
</comment>
<comment type="catalytic activity">
    <reaction evidence="16">
        <text>ADP(out) + diphosphate(in) = ADP(in) + diphosphate(out)</text>
        <dbReference type="Rhea" id="RHEA:73671"/>
        <dbReference type="ChEBI" id="CHEBI:33019"/>
        <dbReference type="ChEBI" id="CHEBI:456216"/>
    </reaction>
</comment>
<evidence type="ECO:0000313" key="28">
    <source>
        <dbReference type="Proteomes" id="UP000081671"/>
    </source>
</evidence>
<evidence type="ECO:0000256" key="4">
    <source>
        <dbReference type="ARBA" id="ARBA00022449"/>
    </source>
</evidence>
<dbReference type="Gene3D" id="1.50.40.10">
    <property type="entry name" value="Mitochondrial carrier domain"/>
    <property type="match status" value="1"/>
</dbReference>
<evidence type="ECO:0000256" key="17">
    <source>
        <dbReference type="ARBA" id="ARBA00036908"/>
    </source>
</evidence>
<dbReference type="SUPFAM" id="SSF103506">
    <property type="entry name" value="Mitochondrial carrier"/>
    <property type="match status" value="1"/>
</dbReference>
<evidence type="ECO:0000256" key="22">
    <source>
        <dbReference type="ARBA" id="ARBA00048844"/>
    </source>
</evidence>
<keyword evidence="12 25" id="KW-0472">Membrane</keyword>
<dbReference type="InterPro" id="IPR002067">
    <property type="entry name" value="MCP"/>
</dbReference>
<reference evidence="29" key="1">
    <citation type="submission" date="2025-08" db="UniProtKB">
        <authorList>
            <consortium name="RefSeq"/>
        </authorList>
    </citation>
    <scope>IDENTIFICATION</scope>
    <source>
        <tissue evidence="29">Kidney</tissue>
    </source>
</reference>
<dbReference type="SUPFAM" id="SSF47473">
    <property type="entry name" value="EF-hand"/>
    <property type="match status" value="1"/>
</dbReference>
<dbReference type="GO" id="GO:0005743">
    <property type="term" value="C:mitochondrial inner membrane"/>
    <property type="evidence" value="ECO:0007669"/>
    <property type="project" value="UniProtKB-SubCell"/>
</dbReference>
<evidence type="ECO:0000256" key="24">
    <source>
        <dbReference type="ARBA" id="ARBA00049234"/>
    </source>
</evidence>
<evidence type="ECO:0000256" key="13">
    <source>
        <dbReference type="ARBA" id="ARBA00036282"/>
    </source>
</evidence>
<feature type="domain" description="EF-hand" evidence="27">
    <location>
        <begin position="19"/>
        <end position="54"/>
    </location>
</feature>
<keyword evidence="6" id="KW-0479">Metal-binding</keyword>
<dbReference type="RefSeq" id="XP_012887338.1">
    <property type="nucleotide sequence ID" value="XM_013031884.1"/>
</dbReference>
<dbReference type="STRING" id="10020.ENSDORP00000019932"/>
<keyword evidence="5 25" id="KW-0812">Transmembrane</keyword>
<comment type="catalytic activity">
    <reaction evidence="21">
        <text>Mg(2+)(in) + ADP(out) + ATP(in) + H(+)(out) = Mg(2+)(out) + ADP(in) + ATP(out) + H(+)(in)</text>
        <dbReference type="Rhea" id="RHEA:73659"/>
        <dbReference type="ChEBI" id="CHEBI:15378"/>
        <dbReference type="ChEBI" id="CHEBI:18420"/>
        <dbReference type="ChEBI" id="CHEBI:30616"/>
        <dbReference type="ChEBI" id="CHEBI:456216"/>
    </reaction>
</comment>
<dbReference type="PRINTS" id="PR00926">
    <property type="entry name" value="MITOCARRIER"/>
</dbReference>
<dbReference type="GO" id="GO:0015297">
    <property type="term" value="F:antiporter activity"/>
    <property type="evidence" value="ECO:0007669"/>
    <property type="project" value="UniProtKB-KW"/>
</dbReference>
<dbReference type="PRINTS" id="PR00928">
    <property type="entry name" value="GRAVESDC"/>
</dbReference>
<comment type="catalytic activity">
    <reaction evidence="17">
        <text>AMP(out) + phosphate(in) = AMP(in) + phosphate(out)</text>
        <dbReference type="Rhea" id="RHEA:70259"/>
        <dbReference type="ChEBI" id="CHEBI:43474"/>
        <dbReference type="ChEBI" id="CHEBI:456215"/>
    </reaction>
</comment>
<comment type="catalytic activity">
    <reaction evidence="18">
        <text>ADP(out) + phosphate(in) + H(+)(out) = ADP(in) + phosphate(out) + H(+)(in)</text>
        <dbReference type="Rhea" id="RHEA:65844"/>
        <dbReference type="ChEBI" id="CHEBI:15378"/>
        <dbReference type="ChEBI" id="CHEBI:43474"/>
        <dbReference type="ChEBI" id="CHEBI:456216"/>
    </reaction>
</comment>
<evidence type="ECO:0000256" key="9">
    <source>
        <dbReference type="ARBA" id="ARBA00022837"/>
    </source>
</evidence>